<dbReference type="EMBL" id="JABMCB010000193">
    <property type="protein sequence ID" value="NUU77992.1"/>
    <property type="molecule type" value="Genomic_DNA"/>
</dbReference>
<gene>
    <name evidence="1" type="ORF">HP552_22520</name>
</gene>
<keyword evidence="2" id="KW-1185">Reference proteome</keyword>
<comment type="caution">
    <text evidence="1">The sequence shown here is derived from an EMBL/GenBank/DDBJ whole genome shotgun (WGS) entry which is preliminary data.</text>
</comment>
<dbReference type="Proteomes" id="UP000526125">
    <property type="component" value="Unassembled WGS sequence"/>
</dbReference>
<sequence>MSIHQGLQQRIKLLQQMQFDYPETANWFDESLAYLTIAEGGNSLEEQKAGTSQTA</sequence>
<proteinExistence type="predicted"/>
<dbReference type="RefSeq" id="WP_175397637.1">
    <property type="nucleotide sequence ID" value="NZ_JABMCB010000193.1"/>
</dbReference>
<evidence type="ECO:0000313" key="2">
    <source>
        <dbReference type="Proteomes" id="UP000526125"/>
    </source>
</evidence>
<organism evidence="1 2">
    <name type="scientific">Paenibacillus xylanilyticus</name>
    <dbReference type="NCBI Taxonomy" id="248903"/>
    <lineage>
        <taxon>Bacteria</taxon>
        <taxon>Bacillati</taxon>
        <taxon>Bacillota</taxon>
        <taxon>Bacilli</taxon>
        <taxon>Bacillales</taxon>
        <taxon>Paenibacillaceae</taxon>
        <taxon>Paenibacillus</taxon>
    </lineage>
</organism>
<evidence type="ECO:0000313" key="1">
    <source>
        <dbReference type="EMBL" id="NUU77992.1"/>
    </source>
</evidence>
<accession>A0A7Y6EVA4</accession>
<protein>
    <submittedName>
        <fullName evidence="1">Uncharacterized protein</fullName>
    </submittedName>
</protein>
<name>A0A7Y6EVA4_9BACL</name>
<reference evidence="1 2" key="1">
    <citation type="submission" date="2020-05" db="EMBL/GenBank/DDBJ databases">
        <title>Genome Sequencing of Type Strains.</title>
        <authorList>
            <person name="Lemaire J.F."/>
            <person name="Inderbitzin P."/>
            <person name="Gregorio O.A."/>
            <person name="Collins S.B."/>
            <person name="Wespe N."/>
            <person name="Knight-Connoni V."/>
        </authorList>
    </citation>
    <scope>NUCLEOTIDE SEQUENCE [LARGE SCALE GENOMIC DNA]</scope>
    <source>
        <strain evidence="1 2">LMG 21957</strain>
    </source>
</reference>
<dbReference type="AlphaFoldDB" id="A0A7Y6EVA4"/>